<dbReference type="PANTHER" id="PTHR10745:SF0">
    <property type="entry name" value="GLYCINE--TRNA LIGASE"/>
    <property type="match status" value="1"/>
</dbReference>
<evidence type="ECO:0000256" key="12">
    <source>
        <dbReference type="ARBA" id="ARBA00030057"/>
    </source>
</evidence>
<dbReference type="FunFam" id="3.30.720.200:FF:000001">
    <property type="entry name" value="Glycine--tRNA ligase 2"/>
    <property type="match status" value="1"/>
</dbReference>
<dbReference type="Proteomes" id="UP000218811">
    <property type="component" value="Unassembled WGS sequence"/>
</dbReference>
<dbReference type="Gene3D" id="3.30.40.230">
    <property type="match status" value="1"/>
</dbReference>
<dbReference type="NCBIfam" id="TIGR00389">
    <property type="entry name" value="glyS_dimeric"/>
    <property type="match status" value="1"/>
</dbReference>
<dbReference type="Gene3D" id="3.30.720.200">
    <property type="match status" value="1"/>
</dbReference>
<feature type="region of interest" description="Disordered" evidence="14">
    <location>
        <begin position="124"/>
        <end position="151"/>
    </location>
</feature>
<evidence type="ECO:0000256" key="8">
    <source>
        <dbReference type="ARBA" id="ARBA00022741"/>
    </source>
</evidence>
<dbReference type="PANTHER" id="PTHR10745">
    <property type="entry name" value="GLYCYL-TRNA SYNTHETASE/DNA POLYMERASE SUBUNIT GAMMA-2"/>
    <property type="match status" value="1"/>
</dbReference>
<accession>A0A2H3J4B7</accession>
<dbReference type="FunFam" id="3.30.930.10:FF:000158">
    <property type="entry name" value="Glycyl-tRNA synthetase"/>
    <property type="match status" value="1"/>
</dbReference>
<dbReference type="InterPro" id="IPR004154">
    <property type="entry name" value="Anticodon-bd"/>
</dbReference>
<dbReference type="PROSITE" id="PS50862">
    <property type="entry name" value="AA_TRNA_LIGASE_II"/>
    <property type="match status" value="1"/>
</dbReference>
<keyword evidence="5" id="KW-0963">Cytoplasm</keyword>
<proteinExistence type="inferred from homology"/>
<dbReference type="InterPro" id="IPR045864">
    <property type="entry name" value="aa-tRNA-synth_II/BPL/LPL"/>
</dbReference>
<comment type="subunit">
    <text evidence="3">Homodimer.</text>
</comment>
<evidence type="ECO:0000256" key="7">
    <source>
        <dbReference type="ARBA" id="ARBA00022679"/>
    </source>
</evidence>
<comment type="subcellular location">
    <subcellularLocation>
        <location evidence="1">Cytoplasm</location>
    </subcellularLocation>
</comment>
<dbReference type="GO" id="GO:0004820">
    <property type="term" value="F:glycine-tRNA ligase activity"/>
    <property type="evidence" value="ECO:0007669"/>
    <property type="project" value="UniProtKB-EC"/>
</dbReference>
<reference evidence="16 17" key="1">
    <citation type="journal article" date="2012" name="Science">
        <title>The Paleozoic origin of enzymatic lignin decomposition reconstructed from 31 fungal genomes.</title>
        <authorList>
            <person name="Floudas D."/>
            <person name="Binder M."/>
            <person name="Riley R."/>
            <person name="Barry K."/>
            <person name="Blanchette R.A."/>
            <person name="Henrissat B."/>
            <person name="Martinez A.T."/>
            <person name="Otillar R."/>
            <person name="Spatafora J.W."/>
            <person name="Yadav J.S."/>
            <person name="Aerts A."/>
            <person name="Benoit I."/>
            <person name="Boyd A."/>
            <person name="Carlson A."/>
            <person name="Copeland A."/>
            <person name="Coutinho P.M."/>
            <person name="de Vries R.P."/>
            <person name="Ferreira P."/>
            <person name="Findley K."/>
            <person name="Foster B."/>
            <person name="Gaskell J."/>
            <person name="Glotzer D."/>
            <person name="Gorecki P."/>
            <person name="Heitman J."/>
            <person name="Hesse C."/>
            <person name="Hori C."/>
            <person name="Igarashi K."/>
            <person name="Jurgens J.A."/>
            <person name="Kallen N."/>
            <person name="Kersten P."/>
            <person name="Kohler A."/>
            <person name="Kuees U."/>
            <person name="Kumar T.K.A."/>
            <person name="Kuo A."/>
            <person name="LaButti K."/>
            <person name="Larrondo L.F."/>
            <person name="Lindquist E."/>
            <person name="Ling A."/>
            <person name="Lombard V."/>
            <person name="Lucas S."/>
            <person name="Lundell T."/>
            <person name="Martin R."/>
            <person name="McLaughlin D.J."/>
            <person name="Morgenstern I."/>
            <person name="Morin E."/>
            <person name="Murat C."/>
            <person name="Nagy L.G."/>
            <person name="Nolan M."/>
            <person name="Ohm R.A."/>
            <person name="Patyshakuliyeva A."/>
            <person name="Rokas A."/>
            <person name="Ruiz-Duenas F.J."/>
            <person name="Sabat G."/>
            <person name="Salamov A."/>
            <person name="Samejima M."/>
            <person name="Schmutz J."/>
            <person name="Slot J.C."/>
            <person name="St John F."/>
            <person name="Stenlid J."/>
            <person name="Sun H."/>
            <person name="Sun S."/>
            <person name="Syed K."/>
            <person name="Tsang A."/>
            <person name="Wiebenga A."/>
            <person name="Young D."/>
            <person name="Pisabarro A."/>
            <person name="Eastwood D.C."/>
            <person name="Martin F."/>
            <person name="Cullen D."/>
            <person name="Grigoriev I.V."/>
            <person name="Hibbett D.S."/>
        </authorList>
    </citation>
    <scope>NUCLEOTIDE SEQUENCE [LARGE SCALE GENOMIC DNA]</scope>
    <source>
        <strain evidence="16 17">MD-104</strain>
    </source>
</reference>
<dbReference type="FunFam" id="3.40.50.800:FF:000004">
    <property type="entry name" value="Glycine--tRNA ligase 2"/>
    <property type="match status" value="1"/>
</dbReference>
<evidence type="ECO:0000256" key="6">
    <source>
        <dbReference type="ARBA" id="ARBA00022598"/>
    </source>
</evidence>
<gene>
    <name evidence="16" type="ORF">WOLCODRAFT_28891</name>
</gene>
<keyword evidence="11 16" id="KW-0030">Aminoacyl-tRNA synthetase</keyword>
<dbReference type="InterPro" id="IPR036621">
    <property type="entry name" value="Anticodon-bd_dom_sf"/>
</dbReference>
<dbReference type="Pfam" id="PF03129">
    <property type="entry name" value="HGTP_anticodon"/>
    <property type="match status" value="1"/>
</dbReference>
<evidence type="ECO:0000256" key="9">
    <source>
        <dbReference type="ARBA" id="ARBA00022840"/>
    </source>
</evidence>
<dbReference type="InterPro" id="IPR002314">
    <property type="entry name" value="aa-tRNA-synt_IIb"/>
</dbReference>
<evidence type="ECO:0000256" key="5">
    <source>
        <dbReference type="ARBA" id="ARBA00022490"/>
    </source>
</evidence>
<dbReference type="InterPro" id="IPR027031">
    <property type="entry name" value="Gly-tRNA_synthase/POLG2"/>
</dbReference>
<keyword evidence="8" id="KW-0547">Nucleotide-binding</keyword>
<evidence type="ECO:0000256" key="13">
    <source>
        <dbReference type="ARBA" id="ARBA00051967"/>
    </source>
</evidence>
<dbReference type="SUPFAM" id="SSF52954">
    <property type="entry name" value="Class II aaRS ABD-related"/>
    <property type="match status" value="1"/>
</dbReference>
<keyword evidence="10" id="KW-0648">Protein biosynthesis</keyword>
<evidence type="ECO:0000256" key="1">
    <source>
        <dbReference type="ARBA" id="ARBA00004496"/>
    </source>
</evidence>
<dbReference type="InterPro" id="IPR006195">
    <property type="entry name" value="aa-tRNA-synth_II"/>
</dbReference>
<feature type="domain" description="Aminoacyl-transfer RNA synthetases class-II family profile" evidence="15">
    <location>
        <begin position="178"/>
        <end position="657"/>
    </location>
</feature>
<protein>
    <recommendedName>
        <fullName evidence="4">glycine--tRNA ligase</fullName>
        <ecNumber evidence="4">6.1.1.14</ecNumber>
    </recommendedName>
    <alternativeName>
        <fullName evidence="12">Diadenosine tetraphosphate synthetase</fullName>
    </alternativeName>
</protein>
<evidence type="ECO:0000256" key="11">
    <source>
        <dbReference type="ARBA" id="ARBA00023146"/>
    </source>
</evidence>
<dbReference type="Pfam" id="PF00587">
    <property type="entry name" value="tRNA-synt_2b"/>
    <property type="match status" value="1"/>
</dbReference>
<keyword evidence="7" id="KW-0808">Transferase</keyword>
<keyword evidence="6" id="KW-0436">Ligase</keyword>
<sequence length="657" mass="73305">MSNITVKKTAHPFDKARLEALLNRRFFYAPAFEIYGGVAGLYDYGPPGSSLQSNIIAEWRKHFIVEEHMLELDTTIMTPAPVFETSGHVARFADWMVKDLKTGEVLRADHLVKNVLSARLASDQEARGLAAQPPKEDEKAKKKAKKDKAKAAPVQLPDAVVAEYQHVLAQLDNYSGPELGQLCRKHKITNPDTDNEVSEPQQFNLMFASSIGPTGQHPGYLRPETAQGHFLNFSRLLEFNNGRVPFASAQIGRSFRNEISPRAGLLRVREFTMAEIEHYVDPEDKRHARFGEVRDVELDLLDRHVQEAGSTQVTRMRVGDAVARGIIANETLGYFLARIYMFLTKIGINPARLRFRQHMGNEMAHYATDCWDAEIENSTGWTECVGCADRAAYDLSVHSAKTGHPLIVREALKEPIVTEKETAEFNKKTLGKTFGKDSAAIQTIIGEMDETQLLKLKGELAQGIATIVASDGREFKLTPDLLTIERKTFKQSIREYTPNVIEPSFGLGRILYTLLEHSFWSREQDVERGVLSLPAVVAPTKVLIVPLSAKEEFTPLVQEVSSKLRRAGVFSRVDDSNTSIGKRYARNDELGTPFGLTLDFASVQNRTMTLRERDTTGQLIGPIDDVIAVVTELVQGTIGWPEACERLPAYDGVQAVD</sequence>
<dbReference type="GO" id="GO:0005739">
    <property type="term" value="C:mitochondrion"/>
    <property type="evidence" value="ECO:0007669"/>
    <property type="project" value="TreeGrafter"/>
</dbReference>
<dbReference type="FunFam" id="3.30.930.10:FF:000010">
    <property type="entry name" value="Glycyl-tRNA synthetase 1"/>
    <property type="match status" value="1"/>
</dbReference>
<dbReference type="PRINTS" id="PR01043">
    <property type="entry name" value="TRNASYNTHGLY"/>
</dbReference>
<comment type="catalytic activity">
    <reaction evidence="13">
        <text>2 ATP + H(+) = P(1),P(4)-bis(5'-adenosyl) tetraphosphate + diphosphate</text>
        <dbReference type="Rhea" id="RHEA:34935"/>
        <dbReference type="ChEBI" id="CHEBI:15378"/>
        <dbReference type="ChEBI" id="CHEBI:30616"/>
        <dbReference type="ChEBI" id="CHEBI:33019"/>
        <dbReference type="ChEBI" id="CHEBI:58141"/>
    </reaction>
</comment>
<dbReference type="GO" id="GO:0005524">
    <property type="term" value="F:ATP binding"/>
    <property type="evidence" value="ECO:0007669"/>
    <property type="project" value="UniProtKB-KW"/>
</dbReference>
<dbReference type="EC" id="6.1.1.14" evidence="4"/>
<dbReference type="NCBIfam" id="NF003211">
    <property type="entry name" value="PRK04173.1"/>
    <property type="match status" value="1"/>
</dbReference>
<keyword evidence="9" id="KW-0067">ATP-binding</keyword>
<dbReference type="CDD" id="cd00774">
    <property type="entry name" value="GlyRS-like_core"/>
    <property type="match status" value="1"/>
</dbReference>
<dbReference type="AlphaFoldDB" id="A0A2H3J4B7"/>
<evidence type="ECO:0000259" key="15">
    <source>
        <dbReference type="PROSITE" id="PS50862"/>
    </source>
</evidence>
<evidence type="ECO:0000256" key="2">
    <source>
        <dbReference type="ARBA" id="ARBA00008226"/>
    </source>
</evidence>
<evidence type="ECO:0000256" key="4">
    <source>
        <dbReference type="ARBA" id="ARBA00012829"/>
    </source>
</evidence>
<dbReference type="GO" id="GO:0016740">
    <property type="term" value="F:transferase activity"/>
    <property type="evidence" value="ECO:0007669"/>
    <property type="project" value="UniProtKB-KW"/>
</dbReference>
<dbReference type="STRING" id="742152.A0A2H3J4B7"/>
<organism evidence="16 17">
    <name type="scientific">Wolfiporia cocos (strain MD-104)</name>
    <name type="common">Brown rot fungus</name>
    <dbReference type="NCBI Taxonomy" id="742152"/>
    <lineage>
        <taxon>Eukaryota</taxon>
        <taxon>Fungi</taxon>
        <taxon>Dikarya</taxon>
        <taxon>Basidiomycota</taxon>
        <taxon>Agaricomycotina</taxon>
        <taxon>Agaricomycetes</taxon>
        <taxon>Polyporales</taxon>
        <taxon>Phaeolaceae</taxon>
        <taxon>Wolfiporia</taxon>
    </lineage>
</organism>
<keyword evidence="17" id="KW-1185">Reference proteome</keyword>
<name>A0A2H3J4B7_WOLCO</name>
<dbReference type="Gene3D" id="3.40.50.800">
    <property type="entry name" value="Anticodon-binding domain"/>
    <property type="match status" value="1"/>
</dbReference>
<evidence type="ECO:0000313" key="17">
    <source>
        <dbReference type="Proteomes" id="UP000218811"/>
    </source>
</evidence>
<dbReference type="InterPro" id="IPR033731">
    <property type="entry name" value="GlyRS-like_core"/>
</dbReference>
<evidence type="ECO:0000256" key="3">
    <source>
        <dbReference type="ARBA" id="ARBA00011738"/>
    </source>
</evidence>
<evidence type="ECO:0000313" key="16">
    <source>
        <dbReference type="EMBL" id="PCH37036.1"/>
    </source>
</evidence>
<evidence type="ECO:0000256" key="14">
    <source>
        <dbReference type="SAM" id="MobiDB-lite"/>
    </source>
</evidence>
<dbReference type="EMBL" id="KB467909">
    <property type="protein sequence ID" value="PCH37036.1"/>
    <property type="molecule type" value="Genomic_DNA"/>
</dbReference>
<dbReference type="GO" id="GO:0070150">
    <property type="term" value="P:mitochondrial glycyl-tRNA aminoacylation"/>
    <property type="evidence" value="ECO:0007669"/>
    <property type="project" value="TreeGrafter"/>
</dbReference>
<dbReference type="SUPFAM" id="SSF55681">
    <property type="entry name" value="Class II aaRS and biotin synthetases"/>
    <property type="match status" value="1"/>
</dbReference>
<comment type="similarity">
    <text evidence="2">Belongs to the class-II aminoacyl-tRNA synthetase family.</text>
</comment>
<dbReference type="OMA" id="HFVNFQR"/>
<dbReference type="OrthoDB" id="10267474at2759"/>
<dbReference type="Gene3D" id="3.30.930.10">
    <property type="entry name" value="Bira Bifunctional Protein, Domain 2"/>
    <property type="match status" value="1"/>
</dbReference>
<evidence type="ECO:0000256" key="10">
    <source>
        <dbReference type="ARBA" id="ARBA00022917"/>
    </source>
</evidence>
<dbReference type="InterPro" id="IPR002315">
    <property type="entry name" value="tRNA-synt_gly"/>
</dbReference>